<feature type="region of interest" description="Disordered" evidence="1">
    <location>
        <begin position="1753"/>
        <end position="1772"/>
    </location>
</feature>
<feature type="region of interest" description="Disordered" evidence="1">
    <location>
        <begin position="1392"/>
        <end position="1423"/>
    </location>
</feature>
<feature type="compositionally biased region" description="Polar residues" evidence="1">
    <location>
        <begin position="1307"/>
        <end position="1318"/>
    </location>
</feature>
<organism evidence="2 3">
    <name type="scientific">Pseudomicrostroma glucosiphilum</name>
    <dbReference type="NCBI Taxonomy" id="1684307"/>
    <lineage>
        <taxon>Eukaryota</taxon>
        <taxon>Fungi</taxon>
        <taxon>Dikarya</taxon>
        <taxon>Basidiomycota</taxon>
        <taxon>Ustilaginomycotina</taxon>
        <taxon>Exobasidiomycetes</taxon>
        <taxon>Microstromatales</taxon>
        <taxon>Microstromatales incertae sedis</taxon>
        <taxon>Pseudomicrostroma</taxon>
    </lineage>
</organism>
<feature type="compositionally biased region" description="Polar residues" evidence="1">
    <location>
        <begin position="68"/>
        <end position="78"/>
    </location>
</feature>
<feature type="compositionally biased region" description="Polar residues" evidence="1">
    <location>
        <begin position="1494"/>
        <end position="1511"/>
    </location>
</feature>
<feature type="region of interest" description="Disordered" evidence="1">
    <location>
        <begin position="193"/>
        <end position="341"/>
    </location>
</feature>
<sequence length="1772" mass="192815">MHSGARSPDFSATLDRQWAHRSQSQLVDSSEIPKAVHPLASGSIGSAPGSRAHTPFEQRILHLPANAENDSGFSQEPVQGSAEDNADERNSQQKAHDVNWSTIVLKRADDAEAEGALAKLERMKKQKDTTRRWMKGTGASLLVKHRRKSSESVDLSLPDASTPDLSGEPAEVTLGIVSRPEYSVMGVRNAAQDTAGRIPDKSRLSLSLSRTQSPLAAGTSDAMGSRAGESSVGAKPGIQSAKSPLQGPHYTSSTSVASPEASTSRLLSPLGEELKAVEEERQDEEVGRSARTSPQQGRDEPRSRPRIPTLHIQEPSEASAEPTSSPYAPPSSSSSSSTGLAVRPVAVRKGLSLGVDGAGVAMDRHSGDGSSSASQPESFLGEQMYDEPEGDDDFPRQGQHPSALDRDVRSQALYENDTSSDSDVEEVLGSATARRGTADDSSEDEASMAQLSLQHGQRAMGGPSRRKVKREMVPSANARRGTLGHVRATSLGDRVTRGLTYASSESRNRRAMEKYTPAPARVVKQGDSRSTTPTLGAPFDLSTTFFGGSTTSFSERPSPAVEEPGDPLFTGSGYQQSLAEAAARTRDTPFGGYSAQRLDSERGANRTDNASPQLGSYALHASRSETPPLQSLGTAGPGSALDPRRASISSITSPGQEPSDRFSFGLPRRTGTFRSVSLAGTGERGGAHPSHTRLPRPWRPRQRRKWKQHVVEECKVTPDEELTGADPDQELDDVLGNLILEEDPDQVREKYDWDVLYENQRGLLFFGIPKFSARVLMQWDPAPWTDRKFQNSPYNIVNAQLPDTRWDWVYPEWLIDMSGDVDESGWQYSGSFGRIPISKMSRYIGFQMAKRAGRVPQGSASGEMEMEGVEAATHRKQEKRKQKEQTREDDGVEALKRSIKARGNKWTGRPDGATFVRRRRWIRLRKRRGLVPAGSLPKGDSSRQSAEPVQGVVEVAHTNGNYVPKASGASLAADSTSDSGSSLTSSDEEDDSSSDGESASVDSDPSAVSPPHRLAEHPRNSSHASDPRKELSQAKRQRRHQKEFTGTLRELKHLLPAILDPKGALQHSLDHQLSGQDLALGCIDARNPYISWKFVKKRLNEDDMSWKTTALRQRERHYQTRKCDGFRLPTRRRTSDANGRRQFPASLGSRHGTTDSVRQSKGPYADGTGNAARRSSQASIPIFSATDANEAPYQDMFAAIDAYELTKDALVDINWVRVKRVLRACNLDRQRLDLWRLWLGLDGPILVTSEQLLAEGETALHLAATTGNWTAAEEFMGSYQTDGHGRRSSVTSLAGPSTKAPRRRHTSQPQSSQRDQSFNILPDANDVWDLLERRIDSILILFEFNGSRAYLLKLLLSIHDGAHGQHRHRPETWSFRDEAGKHYQRTAPQVLAPWAHGPRGNGHSTDRIGQSNGNGTEEGDYPENPYNNDWVAGLATRLQFYSDVQEIATSLQDHSGARNSFSPPRPEATSAGLGISPRNGETVPVRFRSPFAEASSNAETSAGPSSANDATPSPPHAPTNTRGQPVLHSLRTSPSALFQASGRNQQSSADTVKGSSAAVRFAQNIGREPSPRSRSPAQDHASDLGYHGPFQSHYQLQAPRVQQQGTSQPQPQQQQQQQQQPERPKSASRLSPSPLDRPARHRGVGVNGPPRQPSPGQLASPTSAVARAKHPLSTMRNASPDPSEAESGRDSGRTSLPPSRSSTMGPRMGPSPAPGLRRDTLPSPGHLDPVLQSNPSAAFQKEQLRRLLMGGGVEDVDADAEEVESEIGRGSG</sequence>
<dbReference type="GeneID" id="37012843"/>
<feature type="region of interest" description="Disordered" evidence="1">
    <location>
        <begin position="1280"/>
        <end position="1318"/>
    </location>
</feature>
<feature type="compositionally biased region" description="Polar residues" evidence="1">
    <location>
        <begin position="1452"/>
        <end position="1462"/>
    </location>
</feature>
<feature type="compositionally biased region" description="Low complexity" evidence="1">
    <location>
        <begin position="995"/>
        <end position="1011"/>
    </location>
</feature>
<dbReference type="RefSeq" id="XP_025349633.1">
    <property type="nucleotide sequence ID" value="XM_025491109.1"/>
</dbReference>
<feature type="compositionally biased region" description="Basic and acidic residues" evidence="1">
    <location>
        <begin position="87"/>
        <end position="97"/>
    </location>
</feature>
<feature type="compositionally biased region" description="Polar residues" evidence="1">
    <location>
        <begin position="647"/>
        <end position="656"/>
    </location>
</feature>
<name>A0A316UDM2_9BASI</name>
<feature type="compositionally biased region" description="Polar residues" evidence="1">
    <location>
        <begin position="249"/>
        <end position="266"/>
    </location>
</feature>
<feature type="region of interest" description="Disordered" evidence="1">
    <location>
        <begin position="145"/>
        <end position="168"/>
    </location>
</feature>
<feature type="compositionally biased region" description="Low complexity" evidence="1">
    <location>
        <begin position="966"/>
        <end position="985"/>
    </location>
</feature>
<feature type="compositionally biased region" description="Polar residues" evidence="1">
    <location>
        <begin position="368"/>
        <end position="377"/>
    </location>
</feature>
<feature type="region of interest" description="Disordered" evidence="1">
    <location>
        <begin position="854"/>
        <end position="911"/>
    </location>
</feature>
<evidence type="ECO:0000313" key="2">
    <source>
        <dbReference type="EMBL" id="PWN22473.1"/>
    </source>
</evidence>
<feature type="compositionally biased region" description="Basic and acidic residues" evidence="1">
    <location>
        <begin position="881"/>
        <end position="896"/>
    </location>
</feature>
<feature type="compositionally biased region" description="Low complexity" evidence="1">
    <location>
        <begin position="1602"/>
        <end position="1621"/>
    </location>
</feature>
<feature type="region of interest" description="Disordered" evidence="1">
    <location>
        <begin position="357"/>
        <end position="613"/>
    </location>
</feature>
<feature type="region of interest" description="Disordered" evidence="1">
    <location>
        <begin position="1452"/>
        <end position="1527"/>
    </location>
</feature>
<dbReference type="STRING" id="1684307.A0A316UDM2"/>
<feature type="compositionally biased region" description="Polar residues" evidence="1">
    <location>
        <begin position="1693"/>
        <end position="1704"/>
    </location>
</feature>
<accession>A0A316UDM2</accession>
<evidence type="ECO:0000313" key="3">
    <source>
        <dbReference type="Proteomes" id="UP000245942"/>
    </source>
</evidence>
<feature type="compositionally biased region" description="Low complexity" evidence="1">
    <location>
        <begin position="315"/>
        <end position="337"/>
    </location>
</feature>
<feature type="compositionally biased region" description="Basic and acidic residues" evidence="1">
    <location>
        <begin position="272"/>
        <end position="288"/>
    </location>
</feature>
<gene>
    <name evidence="2" type="ORF">BCV69DRAFT_276399</name>
</gene>
<proteinExistence type="predicted"/>
<dbReference type="OrthoDB" id="272077at2759"/>
<keyword evidence="3" id="KW-1185">Reference proteome</keyword>
<feature type="region of interest" description="Disordered" evidence="1">
    <location>
        <begin position="964"/>
        <end position="1042"/>
    </location>
</feature>
<reference evidence="2 3" key="1">
    <citation type="journal article" date="2018" name="Mol. Biol. Evol.">
        <title>Broad Genomic Sampling Reveals a Smut Pathogenic Ancestry of the Fungal Clade Ustilaginomycotina.</title>
        <authorList>
            <person name="Kijpornyongpan T."/>
            <person name="Mondo S.J."/>
            <person name="Barry K."/>
            <person name="Sandor L."/>
            <person name="Lee J."/>
            <person name="Lipzen A."/>
            <person name="Pangilinan J."/>
            <person name="LaButti K."/>
            <person name="Hainaut M."/>
            <person name="Henrissat B."/>
            <person name="Grigoriev I.V."/>
            <person name="Spatafora J.W."/>
            <person name="Aime M.C."/>
        </authorList>
    </citation>
    <scope>NUCLEOTIDE SEQUENCE [LARGE SCALE GENOMIC DNA]</scope>
    <source>
        <strain evidence="2 3">MCA 4718</strain>
    </source>
</reference>
<dbReference type="Proteomes" id="UP000245942">
    <property type="component" value="Unassembled WGS sequence"/>
</dbReference>
<feature type="region of interest" description="Disordered" evidence="1">
    <location>
        <begin position="626"/>
        <end position="702"/>
    </location>
</feature>
<feature type="compositionally biased region" description="Acidic residues" evidence="1">
    <location>
        <begin position="1754"/>
        <end position="1765"/>
    </location>
</feature>
<feature type="region of interest" description="Disordered" evidence="1">
    <location>
        <begin position="1564"/>
        <end position="1738"/>
    </location>
</feature>
<feature type="region of interest" description="Disordered" evidence="1">
    <location>
        <begin position="1129"/>
        <end position="1176"/>
    </location>
</feature>
<feature type="compositionally biased region" description="Low complexity" evidence="1">
    <location>
        <begin position="542"/>
        <end position="554"/>
    </location>
</feature>
<feature type="compositionally biased region" description="Polar residues" evidence="1">
    <location>
        <begin position="1654"/>
        <end position="1663"/>
    </location>
</feature>
<feature type="region of interest" description="Disordered" evidence="1">
    <location>
        <begin position="1"/>
        <end position="98"/>
    </location>
</feature>
<feature type="compositionally biased region" description="Basic residues" evidence="1">
    <location>
        <begin position="690"/>
        <end position="702"/>
    </location>
</feature>
<protein>
    <submittedName>
        <fullName evidence="2">Uncharacterized protein</fullName>
    </submittedName>
</protein>
<evidence type="ECO:0000256" key="1">
    <source>
        <dbReference type="SAM" id="MobiDB-lite"/>
    </source>
</evidence>
<feature type="compositionally biased region" description="Basic and acidic residues" evidence="1">
    <location>
        <begin position="1013"/>
        <end position="1033"/>
    </location>
</feature>
<dbReference type="EMBL" id="KZ819323">
    <property type="protein sequence ID" value="PWN22473.1"/>
    <property type="molecule type" value="Genomic_DNA"/>
</dbReference>